<dbReference type="HAMAP" id="MF_02215">
    <property type="entry name" value="UbiJ"/>
    <property type="match status" value="1"/>
</dbReference>
<dbReference type="InterPro" id="IPR003033">
    <property type="entry name" value="SCP2_sterol-bd_dom"/>
</dbReference>
<feature type="region of interest" description="Disordered" evidence="2">
    <location>
        <begin position="208"/>
        <end position="231"/>
    </location>
</feature>
<accession>A0ABY5TUK9</accession>
<evidence type="ECO:0000259" key="3">
    <source>
        <dbReference type="Pfam" id="PF02036"/>
    </source>
</evidence>
<keyword evidence="1" id="KW-0831">Ubiquinone biosynthesis</keyword>
<dbReference type="Pfam" id="PF02036">
    <property type="entry name" value="SCP2"/>
    <property type="match status" value="1"/>
</dbReference>
<evidence type="ECO:0000256" key="1">
    <source>
        <dbReference type="HAMAP-Rule" id="MF_02215"/>
    </source>
</evidence>
<dbReference type="PANTHER" id="PTHR38693">
    <property type="entry name" value="UBIQUINONE BIOSYNTHESIS PROTEIN UBIJ"/>
    <property type="match status" value="1"/>
</dbReference>
<evidence type="ECO:0000256" key="2">
    <source>
        <dbReference type="SAM" id="MobiDB-lite"/>
    </source>
</evidence>
<comment type="function">
    <text evidence="1">Required for ubiquinone (coenzyme Q) biosynthesis. Binds hydrophobic ubiquinone biosynthetic intermediates via its SCP2 domain and is essential for the stability of the Ubi complex. May constitute a docking platform where Ubi enzymes assemble and access their SCP2-bound polyprenyl substrates.</text>
</comment>
<feature type="domain" description="SCP2" evidence="3">
    <location>
        <begin position="19"/>
        <end position="115"/>
    </location>
</feature>
<sequence length="231" mass="24760">MFFSALQSGAFEAAESLINGALKYDPATLRKMGELEGKVLLIESTMPPLKLAMETNSQGIMLHSNWQDKADTTVTGSLVSIAGLAVNSASQASFSGSGVNVSGDLNLLLKINTLMTELYVDWEAILAAFMGDIPAHLMAEKLRKSATLAKDAGQRAKSAAAEVAKEELRVTPTFPEFKDFSQQVRELSSGVERAAARINKSRQILSDIVADQNRQATSPTEPSPKQKGSNS</sequence>
<comment type="subcellular location">
    <subcellularLocation>
        <location evidence="1">Cytoplasm</location>
    </subcellularLocation>
</comment>
<organism evidence="4 5">
    <name type="scientific">SAR92 clade bacterium H455</name>
    <dbReference type="NCBI Taxonomy" id="2974818"/>
    <lineage>
        <taxon>Bacteria</taxon>
        <taxon>Pseudomonadati</taxon>
        <taxon>Pseudomonadota</taxon>
        <taxon>Gammaproteobacteria</taxon>
        <taxon>Cellvibrionales</taxon>
        <taxon>Porticoccaceae</taxon>
        <taxon>SAR92 clade</taxon>
    </lineage>
</organism>
<evidence type="ECO:0000313" key="4">
    <source>
        <dbReference type="EMBL" id="UVW36266.1"/>
    </source>
</evidence>
<evidence type="ECO:0000313" key="5">
    <source>
        <dbReference type="Proteomes" id="UP001059934"/>
    </source>
</evidence>
<name>A0ABY5TUK9_9GAMM</name>
<keyword evidence="5" id="KW-1185">Reference proteome</keyword>
<dbReference type="InterPro" id="IPR038989">
    <property type="entry name" value="UbiJ"/>
</dbReference>
<protein>
    <recommendedName>
        <fullName evidence="1">Ubiquinone biosynthesis accessory factor UbiJ</fullName>
    </recommendedName>
</protein>
<comment type="similarity">
    <text evidence="1">Belongs to the UbiJ family.</text>
</comment>
<dbReference type="Proteomes" id="UP001059934">
    <property type="component" value="Chromosome"/>
</dbReference>
<dbReference type="EMBL" id="CP103416">
    <property type="protein sequence ID" value="UVW36266.1"/>
    <property type="molecule type" value="Genomic_DNA"/>
</dbReference>
<gene>
    <name evidence="1" type="primary">ubiJ</name>
    <name evidence="4" type="ORF">NYF23_06575</name>
</gene>
<reference evidence="4" key="1">
    <citation type="submission" date="2022-08" db="EMBL/GenBank/DDBJ databases">
        <title>Catabolic pathway analysis in culturable SAR92 clade bacteria reveals their overlooked roles in DMSP degradation in coastal seas.</title>
        <authorList>
            <person name="He X."/>
            <person name="Zhang X."/>
            <person name="Zhang Y."/>
        </authorList>
    </citation>
    <scope>NUCLEOTIDE SEQUENCE</scope>
    <source>
        <strain evidence="4">H455</strain>
    </source>
</reference>
<comment type="pathway">
    <text evidence="1">Cofactor biosynthesis; ubiquinone biosynthesis.</text>
</comment>
<keyword evidence="1" id="KW-0963">Cytoplasm</keyword>
<proteinExistence type="inferred from homology"/>
<dbReference type="PANTHER" id="PTHR38693:SF1">
    <property type="entry name" value="UBIQUINONE BIOSYNTHESIS ACCESSORY FACTOR UBIJ"/>
    <property type="match status" value="1"/>
</dbReference>